<sequence length="143" mass="15980">MRRSGFPRPRRRRSVEHVEQYPAATQPRGSVRQRPDPGQEVGRGCCADGLLRRPNKRHSRQTDAAPFSGGSRQSPPFHNANPPQTALALWCWAISFAAPLPWPGGSGVIYHFSVLSAEPLRPRNGTLLSWKHLPACQLARRCR</sequence>
<protein>
    <submittedName>
        <fullName evidence="2">Uncharacterized protein</fullName>
    </submittedName>
</protein>
<evidence type="ECO:0000256" key="1">
    <source>
        <dbReference type="SAM" id="MobiDB-lite"/>
    </source>
</evidence>
<proteinExistence type="predicted"/>
<evidence type="ECO:0000313" key="3">
    <source>
        <dbReference type="Proteomes" id="UP001232148"/>
    </source>
</evidence>
<dbReference type="Proteomes" id="UP001232148">
    <property type="component" value="Unassembled WGS sequence"/>
</dbReference>
<keyword evidence="3" id="KW-1185">Reference proteome</keyword>
<organism evidence="2 3">
    <name type="scientific">Colletotrichum zoysiae</name>
    <dbReference type="NCBI Taxonomy" id="1216348"/>
    <lineage>
        <taxon>Eukaryota</taxon>
        <taxon>Fungi</taxon>
        <taxon>Dikarya</taxon>
        <taxon>Ascomycota</taxon>
        <taxon>Pezizomycotina</taxon>
        <taxon>Sordariomycetes</taxon>
        <taxon>Hypocreomycetidae</taxon>
        <taxon>Glomerellales</taxon>
        <taxon>Glomerellaceae</taxon>
        <taxon>Colletotrichum</taxon>
        <taxon>Colletotrichum graminicola species complex</taxon>
    </lineage>
</organism>
<feature type="region of interest" description="Disordered" evidence="1">
    <location>
        <begin position="1"/>
        <end position="80"/>
    </location>
</feature>
<accession>A0AAD9H6G6</accession>
<evidence type="ECO:0000313" key="2">
    <source>
        <dbReference type="EMBL" id="KAK2022222.1"/>
    </source>
</evidence>
<reference evidence="2" key="1">
    <citation type="submission" date="2021-06" db="EMBL/GenBank/DDBJ databases">
        <title>Comparative genomics, transcriptomics and evolutionary studies reveal genomic signatures of adaptation to plant cell wall in hemibiotrophic fungi.</title>
        <authorList>
            <consortium name="DOE Joint Genome Institute"/>
            <person name="Baroncelli R."/>
            <person name="Diaz J.F."/>
            <person name="Benocci T."/>
            <person name="Peng M."/>
            <person name="Battaglia E."/>
            <person name="Haridas S."/>
            <person name="Andreopoulos W."/>
            <person name="Labutti K."/>
            <person name="Pangilinan J."/>
            <person name="Floch G.L."/>
            <person name="Makela M.R."/>
            <person name="Henrissat B."/>
            <person name="Grigoriev I.V."/>
            <person name="Crouch J.A."/>
            <person name="De Vries R.P."/>
            <person name="Sukno S.A."/>
            <person name="Thon M.R."/>
        </authorList>
    </citation>
    <scope>NUCLEOTIDE SEQUENCE</scope>
    <source>
        <strain evidence="2">MAFF235873</strain>
    </source>
</reference>
<feature type="compositionally biased region" description="Basic residues" evidence="1">
    <location>
        <begin position="1"/>
        <end position="14"/>
    </location>
</feature>
<dbReference type="EMBL" id="MU843053">
    <property type="protein sequence ID" value="KAK2022222.1"/>
    <property type="molecule type" value="Genomic_DNA"/>
</dbReference>
<name>A0AAD9H6G6_9PEZI</name>
<comment type="caution">
    <text evidence="2">The sequence shown here is derived from an EMBL/GenBank/DDBJ whole genome shotgun (WGS) entry which is preliminary data.</text>
</comment>
<feature type="compositionally biased region" description="Polar residues" evidence="1">
    <location>
        <begin position="70"/>
        <end position="80"/>
    </location>
</feature>
<gene>
    <name evidence="2" type="ORF">LX32DRAFT_204470</name>
</gene>
<dbReference type="AlphaFoldDB" id="A0AAD9H6G6"/>